<dbReference type="Pfam" id="PF23991">
    <property type="entry name" value="DUF7310"/>
    <property type="match status" value="1"/>
</dbReference>
<feature type="compositionally biased region" description="Basic and acidic residues" evidence="1">
    <location>
        <begin position="121"/>
        <end position="139"/>
    </location>
</feature>
<feature type="compositionally biased region" description="Low complexity" evidence="1">
    <location>
        <begin position="188"/>
        <end position="199"/>
    </location>
</feature>
<sequence>MSDIERIEQRLSALERAVVDGDSEVPALEDRASLAADLETAVERLEAHDRRLADLEGRVDAVEGAVGGVESVDDAVERRANAAVAAVDRLEFRIDGLERALESHHDRNGSRSGSEPGDEGAAERAAPKSTADARDKRESGSPPIASTDAAGESGERPGVERTVEAIVSTADDDDGRSSDDPLSEGEVDGAAAADGAAATDEADGTTGILGSLRDRLP</sequence>
<name>A0AAF0PBQ1_9EURY</name>
<dbReference type="RefSeq" id="WP_049966052.1">
    <property type="nucleotide sequence ID" value="NZ_CP101873.1"/>
</dbReference>
<dbReference type="AlphaFoldDB" id="A0AAF0PBQ1"/>
<feature type="domain" description="DUF7310" evidence="2">
    <location>
        <begin position="7"/>
        <end position="89"/>
    </location>
</feature>
<organism evidence="3 4">
    <name type="scientific">Natrinema thermotolerans</name>
    <dbReference type="NCBI Taxonomy" id="121872"/>
    <lineage>
        <taxon>Archaea</taxon>
        <taxon>Methanobacteriati</taxon>
        <taxon>Methanobacteriota</taxon>
        <taxon>Stenosarchaea group</taxon>
        <taxon>Halobacteria</taxon>
        <taxon>Halobacteriales</taxon>
        <taxon>Natrialbaceae</taxon>
        <taxon>Natrinema</taxon>
    </lineage>
</organism>
<dbReference type="EMBL" id="CP101873">
    <property type="protein sequence ID" value="WMT06564.1"/>
    <property type="molecule type" value="Genomic_DNA"/>
</dbReference>
<reference evidence="3 4" key="1">
    <citation type="submission" date="2022-07" db="EMBL/GenBank/DDBJ databases">
        <title>Two temperate virus in Haloterrigena jeotgali A29.</title>
        <authorList>
            <person name="Deng X."/>
        </authorList>
    </citation>
    <scope>NUCLEOTIDE SEQUENCE [LARGE SCALE GENOMIC DNA]</scope>
    <source>
        <strain evidence="3 4">A29</strain>
    </source>
</reference>
<dbReference type="SUPFAM" id="SSF57997">
    <property type="entry name" value="Tropomyosin"/>
    <property type="match status" value="1"/>
</dbReference>
<proteinExistence type="predicted"/>
<evidence type="ECO:0000259" key="2">
    <source>
        <dbReference type="Pfam" id="PF23991"/>
    </source>
</evidence>
<protein>
    <recommendedName>
        <fullName evidence="2">DUF7310 domain-containing protein</fullName>
    </recommendedName>
</protein>
<evidence type="ECO:0000256" key="1">
    <source>
        <dbReference type="SAM" id="MobiDB-lite"/>
    </source>
</evidence>
<dbReference type="Proteomes" id="UP001224926">
    <property type="component" value="Chromosome"/>
</dbReference>
<dbReference type="Gene3D" id="1.20.5.340">
    <property type="match status" value="1"/>
</dbReference>
<dbReference type="InterPro" id="IPR055734">
    <property type="entry name" value="DUF7310"/>
</dbReference>
<dbReference type="GeneID" id="39862815"/>
<dbReference type="GeneID" id="84215146"/>
<evidence type="ECO:0000313" key="4">
    <source>
        <dbReference type="Proteomes" id="UP001224926"/>
    </source>
</evidence>
<evidence type="ECO:0000313" key="3">
    <source>
        <dbReference type="EMBL" id="WMT06564.1"/>
    </source>
</evidence>
<feature type="compositionally biased region" description="Basic and acidic residues" evidence="1">
    <location>
        <begin position="153"/>
        <end position="163"/>
    </location>
</feature>
<gene>
    <name evidence="3" type="ORF">NP511_14355</name>
</gene>
<accession>A0AAF0PBQ1</accession>
<feature type="region of interest" description="Disordered" evidence="1">
    <location>
        <begin position="101"/>
        <end position="217"/>
    </location>
</feature>
<keyword evidence="4" id="KW-1185">Reference proteome</keyword>